<accession>A0AA40GBJ7</accession>
<evidence type="ECO:0000313" key="2">
    <source>
        <dbReference type="EMBL" id="KAK1134583.1"/>
    </source>
</evidence>
<comment type="caution">
    <text evidence="2">The sequence shown here is derived from an EMBL/GenBank/DDBJ whole genome shotgun (WGS) entry which is preliminary data.</text>
</comment>
<proteinExistence type="predicted"/>
<name>A0AA40GBJ7_9HYME</name>
<feature type="region of interest" description="Disordered" evidence="1">
    <location>
        <begin position="30"/>
        <end position="54"/>
    </location>
</feature>
<keyword evidence="3" id="KW-1185">Reference proteome</keyword>
<dbReference type="EMBL" id="JAHYIQ010000002">
    <property type="protein sequence ID" value="KAK1134583.1"/>
    <property type="molecule type" value="Genomic_DNA"/>
</dbReference>
<dbReference type="Proteomes" id="UP001177670">
    <property type="component" value="Unassembled WGS sequence"/>
</dbReference>
<organism evidence="2 3">
    <name type="scientific">Melipona bicolor</name>
    <dbReference type="NCBI Taxonomy" id="60889"/>
    <lineage>
        <taxon>Eukaryota</taxon>
        <taxon>Metazoa</taxon>
        <taxon>Ecdysozoa</taxon>
        <taxon>Arthropoda</taxon>
        <taxon>Hexapoda</taxon>
        <taxon>Insecta</taxon>
        <taxon>Pterygota</taxon>
        <taxon>Neoptera</taxon>
        <taxon>Endopterygota</taxon>
        <taxon>Hymenoptera</taxon>
        <taxon>Apocrita</taxon>
        <taxon>Aculeata</taxon>
        <taxon>Apoidea</taxon>
        <taxon>Anthophila</taxon>
        <taxon>Apidae</taxon>
        <taxon>Melipona</taxon>
    </lineage>
</organism>
<feature type="non-terminal residue" evidence="2">
    <location>
        <position position="1"/>
    </location>
</feature>
<evidence type="ECO:0000256" key="1">
    <source>
        <dbReference type="SAM" id="MobiDB-lite"/>
    </source>
</evidence>
<evidence type="ECO:0000313" key="3">
    <source>
        <dbReference type="Proteomes" id="UP001177670"/>
    </source>
</evidence>
<protein>
    <submittedName>
        <fullName evidence="2">Uncharacterized protein</fullName>
    </submittedName>
</protein>
<sequence>FPVKISATGVTGGRADERGLRRVKLFRSCSADPSSATPGESYNGESILTSKRRSNRANGRRYNALAKERRFGSDRLYLAEDCCLT</sequence>
<dbReference type="AlphaFoldDB" id="A0AA40GBJ7"/>
<feature type="compositionally biased region" description="Polar residues" evidence="1">
    <location>
        <begin position="31"/>
        <end position="49"/>
    </location>
</feature>
<gene>
    <name evidence="2" type="ORF">K0M31_007365</name>
</gene>
<reference evidence="2" key="1">
    <citation type="submission" date="2021-10" db="EMBL/GenBank/DDBJ databases">
        <title>Melipona bicolor Genome sequencing and assembly.</title>
        <authorList>
            <person name="Araujo N.S."/>
            <person name="Arias M.C."/>
        </authorList>
    </citation>
    <scope>NUCLEOTIDE SEQUENCE</scope>
    <source>
        <strain evidence="2">USP_2M_L1-L4_2017</strain>
        <tissue evidence="2">Whole body</tissue>
    </source>
</reference>